<evidence type="ECO:0000313" key="8">
    <source>
        <dbReference type="Proteomes" id="UP000224567"/>
    </source>
</evidence>
<dbReference type="InterPro" id="IPR027417">
    <property type="entry name" value="P-loop_NTPase"/>
</dbReference>
<dbReference type="Gene3D" id="3.80.10.10">
    <property type="entry name" value="Ribonuclease Inhibitor"/>
    <property type="match status" value="1"/>
</dbReference>
<name>A0A2G2W485_CAPBA</name>
<feature type="region of interest" description="Disordered" evidence="4">
    <location>
        <begin position="183"/>
        <end position="279"/>
    </location>
</feature>
<feature type="compositionally biased region" description="Polar residues" evidence="4">
    <location>
        <begin position="269"/>
        <end position="279"/>
    </location>
</feature>
<feature type="compositionally biased region" description="Polar residues" evidence="4">
    <location>
        <begin position="119"/>
        <end position="130"/>
    </location>
</feature>
<gene>
    <name evidence="7" type="ORF">CQW23_18895</name>
</gene>
<evidence type="ECO:0000256" key="1">
    <source>
        <dbReference type="ARBA" id="ARBA00008894"/>
    </source>
</evidence>
<evidence type="ECO:0000259" key="6">
    <source>
        <dbReference type="Pfam" id="PF23598"/>
    </source>
</evidence>
<dbReference type="OrthoDB" id="1691503at2759"/>
<organism evidence="7 8">
    <name type="scientific">Capsicum baccatum</name>
    <name type="common">Peruvian pepper</name>
    <dbReference type="NCBI Taxonomy" id="33114"/>
    <lineage>
        <taxon>Eukaryota</taxon>
        <taxon>Viridiplantae</taxon>
        <taxon>Streptophyta</taxon>
        <taxon>Embryophyta</taxon>
        <taxon>Tracheophyta</taxon>
        <taxon>Spermatophyta</taxon>
        <taxon>Magnoliopsida</taxon>
        <taxon>eudicotyledons</taxon>
        <taxon>Gunneridae</taxon>
        <taxon>Pentapetalae</taxon>
        <taxon>asterids</taxon>
        <taxon>lamiids</taxon>
        <taxon>Solanales</taxon>
        <taxon>Solanaceae</taxon>
        <taxon>Solanoideae</taxon>
        <taxon>Capsiceae</taxon>
        <taxon>Capsicum</taxon>
    </lineage>
</organism>
<dbReference type="InterPro" id="IPR002182">
    <property type="entry name" value="NB-ARC"/>
</dbReference>
<feature type="compositionally biased region" description="Polar residues" evidence="4">
    <location>
        <begin position="1"/>
        <end position="20"/>
    </location>
</feature>
<keyword evidence="2" id="KW-0677">Repeat</keyword>
<dbReference type="EMBL" id="MLFT02000008">
    <property type="protein sequence ID" value="PHT40041.1"/>
    <property type="molecule type" value="Genomic_DNA"/>
</dbReference>
<evidence type="ECO:0000313" key="7">
    <source>
        <dbReference type="EMBL" id="PHT40041.1"/>
    </source>
</evidence>
<dbReference type="Pfam" id="PF23598">
    <property type="entry name" value="LRR_14"/>
    <property type="match status" value="1"/>
</dbReference>
<evidence type="ECO:0000259" key="5">
    <source>
        <dbReference type="Pfam" id="PF00931"/>
    </source>
</evidence>
<feature type="compositionally biased region" description="Polar residues" evidence="4">
    <location>
        <begin position="230"/>
        <end position="243"/>
    </location>
</feature>
<evidence type="ECO:0000256" key="2">
    <source>
        <dbReference type="ARBA" id="ARBA00022737"/>
    </source>
</evidence>
<dbReference type="SUPFAM" id="SSF52540">
    <property type="entry name" value="P-loop containing nucleoside triphosphate hydrolases"/>
    <property type="match status" value="1"/>
</dbReference>
<reference evidence="7 8" key="1">
    <citation type="journal article" date="2017" name="Genome Biol.">
        <title>New reference genome sequences of hot pepper reveal the massive evolution of plant disease-resistance genes by retroduplication.</title>
        <authorList>
            <person name="Kim S."/>
            <person name="Park J."/>
            <person name="Yeom S.I."/>
            <person name="Kim Y.M."/>
            <person name="Seo E."/>
            <person name="Kim K.T."/>
            <person name="Kim M.S."/>
            <person name="Lee J.M."/>
            <person name="Cheong K."/>
            <person name="Shin H.S."/>
            <person name="Kim S.B."/>
            <person name="Han K."/>
            <person name="Lee J."/>
            <person name="Park M."/>
            <person name="Lee H.A."/>
            <person name="Lee H.Y."/>
            <person name="Lee Y."/>
            <person name="Oh S."/>
            <person name="Lee J.H."/>
            <person name="Choi E."/>
            <person name="Choi E."/>
            <person name="Lee S.E."/>
            <person name="Jeon J."/>
            <person name="Kim H."/>
            <person name="Choi G."/>
            <person name="Song H."/>
            <person name="Lee J."/>
            <person name="Lee S.C."/>
            <person name="Kwon J.K."/>
            <person name="Lee H.Y."/>
            <person name="Koo N."/>
            <person name="Hong Y."/>
            <person name="Kim R.W."/>
            <person name="Kang W.H."/>
            <person name="Huh J.H."/>
            <person name="Kang B.C."/>
            <person name="Yang T.J."/>
            <person name="Lee Y.H."/>
            <person name="Bennetzen J.L."/>
            <person name="Choi D."/>
        </authorList>
    </citation>
    <scope>NUCLEOTIDE SEQUENCE [LARGE SCALE GENOMIC DNA]</scope>
    <source>
        <strain evidence="8">cv. PBC81</strain>
    </source>
</reference>
<feature type="region of interest" description="Disordered" evidence="4">
    <location>
        <begin position="74"/>
        <end position="168"/>
    </location>
</feature>
<feature type="domain" description="Disease resistance R13L4/SHOC-2-like LRR" evidence="6">
    <location>
        <begin position="751"/>
        <end position="834"/>
    </location>
</feature>
<feature type="compositionally biased region" description="Polar residues" evidence="4">
    <location>
        <begin position="79"/>
        <end position="91"/>
    </location>
</feature>
<dbReference type="InterPro" id="IPR055414">
    <property type="entry name" value="LRR_R13L4/SHOC2-like"/>
</dbReference>
<dbReference type="SUPFAM" id="SSF52058">
    <property type="entry name" value="L domain-like"/>
    <property type="match status" value="1"/>
</dbReference>
<feature type="compositionally biased region" description="Polar residues" evidence="4">
    <location>
        <begin position="138"/>
        <end position="151"/>
    </location>
</feature>
<accession>A0A2G2W485</accession>
<keyword evidence="8" id="KW-1185">Reference proteome</keyword>
<dbReference type="PANTHER" id="PTHR33463">
    <property type="entry name" value="NB-ARC DOMAIN-CONTAINING PROTEIN-RELATED"/>
    <property type="match status" value="1"/>
</dbReference>
<dbReference type="InterPro" id="IPR050905">
    <property type="entry name" value="Plant_NBS-LRR"/>
</dbReference>
<dbReference type="PANTHER" id="PTHR33463:SF209">
    <property type="entry name" value="DISEASE RESISTANCE PROTEIN RPS2-LIKE"/>
    <property type="match status" value="1"/>
</dbReference>
<sequence>MKLNKSDGNSSTQVTTNENLANRGEGGTSSTQVETNENVARGGEGSIRKKNKKGNVLGRQIQGITRRYGKIRSRFKKSGGNSSIQVATNENVAKGGEDGTSSTQVTTNENLANRGEGGTSSIQVTTNENLANRGEGGTSLTQVKTNENLANTGGEGSIRKKNKKGNVLGRQIQAITRRYKKIRSRFKKSDGNSSIQVATNENVANEGEDGTSSTQVTTNENLANRGEGGTSSTSTQVDTNENVANRREGGTSSTQVTTNENLANRGEGSISSTQVAPNQQIARRKIWNRKFFQNARLDKDVAKLTGEINALKIEDVKLETLVTEEIYVQRENAPTRDFVPLWRHVQKILEYLENASTKRIGIYGEAQVGKSTVLKMLNNCFYPTLSSISLTYDAVIWVDFPSKDSEDAKKNMQLQILRSIYGKEEQSSRHNATRINEALENAKYLLILDDVYEKVDLAGLGIHDDHKFGKVVIGATGKGVLNLMKVHESILIEKLECHDAEEFFKECLGLESGVDLSLVQPYMTRIIELIGGHIGALVGIASYMNGLGTDKMDLRVWGRVVLDLKLPNSPQKLELGALEKAYNLPYNALKDDDMKKCLLYVALLPVGYRAHTSYLVECWKAEDFLQDYNTFKEARAFGYTICCKLTETHLLEWSGEQHLKMPLLFRKVALQIQYPGDVGENKILVRNILERPNHPSEQDWNTAKRISLMCGELDSDFLPNCPMYSNTLTLLLQQSPKLRDIGNQFFINMGNLRVLDLQCTGIIGLPKSISALGHLKCLYLNDCPSLGRLPTEMEKLNQLELLDIRRTLMRCLPREIWYLKTLRCLRISVCDSLHSKKIMMVSQPSCFSREFFLKLKFLEELTIDVDPLTPDKRLIVDQIQEVLREPEHQHLNVTWEPIIALTASQSNREEITTINNLTHANQLEITEASTSTTNSHQLEITEASTSTTNSQHTEGAKEWVQKRFYDN</sequence>
<evidence type="ECO:0000256" key="4">
    <source>
        <dbReference type="SAM" id="MobiDB-lite"/>
    </source>
</evidence>
<dbReference type="Gene3D" id="3.40.50.300">
    <property type="entry name" value="P-loop containing nucleotide triphosphate hydrolases"/>
    <property type="match status" value="1"/>
</dbReference>
<feature type="domain" description="NB-ARC" evidence="5">
    <location>
        <begin position="344"/>
        <end position="506"/>
    </location>
</feature>
<dbReference type="PRINTS" id="PR00364">
    <property type="entry name" value="DISEASERSIST"/>
</dbReference>
<feature type="compositionally biased region" description="Polar residues" evidence="4">
    <location>
        <begin position="191"/>
        <end position="203"/>
    </location>
</feature>
<feature type="compositionally biased region" description="Polar residues" evidence="4">
    <location>
        <begin position="28"/>
        <end position="38"/>
    </location>
</feature>
<dbReference type="STRING" id="33114.A0A2G2W485"/>
<dbReference type="GO" id="GO:0043531">
    <property type="term" value="F:ADP binding"/>
    <property type="evidence" value="ECO:0007669"/>
    <property type="project" value="InterPro"/>
</dbReference>
<feature type="compositionally biased region" description="Polar residues" evidence="4">
    <location>
        <begin position="99"/>
        <end position="111"/>
    </location>
</feature>
<evidence type="ECO:0000256" key="3">
    <source>
        <dbReference type="ARBA" id="ARBA00022821"/>
    </source>
</evidence>
<dbReference type="AlphaFoldDB" id="A0A2G2W485"/>
<protein>
    <submittedName>
        <fullName evidence="7">Uncharacterized protein</fullName>
    </submittedName>
</protein>
<feature type="compositionally biased region" description="Polar residues" evidence="4">
    <location>
        <begin position="210"/>
        <end position="222"/>
    </location>
</feature>
<dbReference type="GO" id="GO:0006952">
    <property type="term" value="P:defense response"/>
    <property type="evidence" value="ECO:0007669"/>
    <property type="project" value="UniProtKB-KW"/>
</dbReference>
<dbReference type="Proteomes" id="UP000224567">
    <property type="component" value="Unassembled WGS sequence"/>
</dbReference>
<keyword evidence="3" id="KW-0611">Plant defense</keyword>
<comment type="similarity">
    <text evidence="1">Belongs to the disease resistance NB-LRR family.</text>
</comment>
<dbReference type="Pfam" id="PF00931">
    <property type="entry name" value="NB-ARC"/>
    <property type="match status" value="1"/>
</dbReference>
<comment type="caution">
    <text evidence="7">The sequence shown here is derived from an EMBL/GenBank/DDBJ whole genome shotgun (WGS) entry which is preliminary data.</text>
</comment>
<dbReference type="InterPro" id="IPR032675">
    <property type="entry name" value="LRR_dom_sf"/>
</dbReference>
<proteinExistence type="inferred from homology"/>
<reference evidence="8" key="2">
    <citation type="journal article" date="2017" name="J. Anim. Genet.">
        <title>Multiple reference genome sequences of hot pepper reveal the massive evolution of plant disease resistance genes by retroduplication.</title>
        <authorList>
            <person name="Kim S."/>
            <person name="Park J."/>
            <person name="Yeom S.-I."/>
            <person name="Kim Y.-M."/>
            <person name="Seo E."/>
            <person name="Kim K.-T."/>
            <person name="Kim M.-S."/>
            <person name="Lee J.M."/>
            <person name="Cheong K."/>
            <person name="Shin H.-S."/>
            <person name="Kim S.-B."/>
            <person name="Han K."/>
            <person name="Lee J."/>
            <person name="Park M."/>
            <person name="Lee H.-A."/>
            <person name="Lee H.-Y."/>
            <person name="Lee Y."/>
            <person name="Oh S."/>
            <person name="Lee J.H."/>
            <person name="Choi E."/>
            <person name="Choi E."/>
            <person name="Lee S.E."/>
            <person name="Jeon J."/>
            <person name="Kim H."/>
            <person name="Choi G."/>
            <person name="Song H."/>
            <person name="Lee J."/>
            <person name="Lee S.-C."/>
            <person name="Kwon J.-K."/>
            <person name="Lee H.-Y."/>
            <person name="Koo N."/>
            <person name="Hong Y."/>
            <person name="Kim R.W."/>
            <person name="Kang W.-H."/>
            <person name="Huh J.H."/>
            <person name="Kang B.-C."/>
            <person name="Yang T.-J."/>
            <person name="Lee Y.-H."/>
            <person name="Bennetzen J.L."/>
            <person name="Choi D."/>
        </authorList>
    </citation>
    <scope>NUCLEOTIDE SEQUENCE [LARGE SCALE GENOMIC DNA]</scope>
    <source>
        <strain evidence="8">cv. PBC81</strain>
    </source>
</reference>
<feature type="compositionally biased region" description="Polar residues" evidence="4">
    <location>
        <begin position="250"/>
        <end position="262"/>
    </location>
</feature>
<feature type="region of interest" description="Disordered" evidence="4">
    <location>
        <begin position="1"/>
        <end position="61"/>
    </location>
</feature>